<dbReference type="InterPro" id="IPR038472">
    <property type="entry name" value="DndE_sf"/>
</dbReference>
<protein>
    <submittedName>
        <fullName evidence="2">Uncharacterized protein</fullName>
    </submittedName>
</protein>
<name>A0ABN1F2A6_9PROT</name>
<comment type="caution">
    <text evidence="2">The sequence shown here is derived from an EMBL/GenBank/DDBJ whole genome shotgun (WGS) entry which is preliminary data.</text>
</comment>
<dbReference type="Proteomes" id="UP001499951">
    <property type="component" value="Unassembled WGS sequence"/>
</dbReference>
<sequence length="90" mass="9927">MISLEEGSVRGTPVPDENGSEFNAYTLTGEYGSLFAALLRWREEGPNPKKPISNDELLRMLRIHIARGVGSLSVRVKSPLDLLQLVPHEG</sequence>
<keyword evidence="3" id="KW-1185">Reference proteome</keyword>
<organism evidence="2 3">
    <name type="scientific">Rhizomicrobium electricum</name>
    <dbReference type="NCBI Taxonomy" id="480070"/>
    <lineage>
        <taxon>Bacteria</taxon>
        <taxon>Pseudomonadati</taxon>
        <taxon>Pseudomonadota</taxon>
        <taxon>Alphaproteobacteria</taxon>
        <taxon>Micropepsales</taxon>
        <taxon>Micropepsaceae</taxon>
        <taxon>Rhizomicrobium</taxon>
    </lineage>
</organism>
<evidence type="ECO:0000313" key="3">
    <source>
        <dbReference type="Proteomes" id="UP001499951"/>
    </source>
</evidence>
<proteinExistence type="predicted"/>
<evidence type="ECO:0000256" key="1">
    <source>
        <dbReference type="SAM" id="MobiDB-lite"/>
    </source>
</evidence>
<feature type="region of interest" description="Disordered" evidence="1">
    <location>
        <begin position="1"/>
        <end position="21"/>
    </location>
</feature>
<gene>
    <name evidence="2" type="ORF">GCM10008942_31820</name>
</gene>
<accession>A0ABN1F2A6</accession>
<dbReference type="EMBL" id="BAAADD010000008">
    <property type="protein sequence ID" value="GAA0580545.1"/>
    <property type="molecule type" value="Genomic_DNA"/>
</dbReference>
<dbReference type="Pfam" id="PF08870">
    <property type="entry name" value="DndE"/>
    <property type="match status" value="1"/>
</dbReference>
<evidence type="ECO:0000313" key="2">
    <source>
        <dbReference type="EMBL" id="GAA0580545.1"/>
    </source>
</evidence>
<reference evidence="2 3" key="1">
    <citation type="journal article" date="2019" name="Int. J. Syst. Evol. Microbiol.">
        <title>The Global Catalogue of Microorganisms (GCM) 10K type strain sequencing project: providing services to taxonomists for standard genome sequencing and annotation.</title>
        <authorList>
            <consortium name="The Broad Institute Genomics Platform"/>
            <consortium name="The Broad Institute Genome Sequencing Center for Infectious Disease"/>
            <person name="Wu L."/>
            <person name="Ma J."/>
        </authorList>
    </citation>
    <scope>NUCLEOTIDE SEQUENCE [LARGE SCALE GENOMIC DNA]</scope>
    <source>
        <strain evidence="2 3">JCM 15089</strain>
    </source>
</reference>
<dbReference type="Gene3D" id="1.10.1220.160">
    <property type="entry name" value="DNA sulphur modification protein DndE"/>
    <property type="match status" value="1"/>
</dbReference>
<dbReference type="InterPro" id="IPR014969">
    <property type="entry name" value="DNA_S_DndE"/>
</dbReference>